<comment type="caution">
    <text evidence="6">The sequence shown here is derived from an EMBL/GenBank/DDBJ whole genome shotgun (WGS) entry which is preliminary data.</text>
</comment>
<dbReference type="AlphaFoldDB" id="A0A5C4MU52"/>
<dbReference type="Pfam" id="PF03466">
    <property type="entry name" value="LysR_substrate"/>
    <property type="match status" value="1"/>
</dbReference>
<dbReference type="PANTHER" id="PTHR30537:SF5">
    <property type="entry name" value="HTH-TYPE TRANSCRIPTIONAL ACTIVATOR TTDR-RELATED"/>
    <property type="match status" value="1"/>
</dbReference>
<dbReference type="Pfam" id="PF00126">
    <property type="entry name" value="HTH_1"/>
    <property type="match status" value="1"/>
</dbReference>
<dbReference type="InterPro" id="IPR036388">
    <property type="entry name" value="WH-like_DNA-bd_sf"/>
</dbReference>
<dbReference type="EMBL" id="VDFU01000011">
    <property type="protein sequence ID" value="TNC49437.1"/>
    <property type="molecule type" value="Genomic_DNA"/>
</dbReference>
<keyword evidence="7" id="KW-1185">Reference proteome</keyword>
<dbReference type="SUPFAM" id="SSF46785">
    <property type="entry name" value="Winged helix' DNA-binding domain"/>
    <property type="match status" value="1"/>
</dbReference>
<dbReference type="InterPro" id="IPR000847">
    <property type="entry name" value="LysR_HTH_N"/>
</dbReference>
<evidence type="ECO:0000256" key="3">
    <source>
        <dbReference type="ARBA" id="ARBA00023125"/>
    </source>
</evidence>
<evidence type="ECO:0000259" key="5">
    <source>
        <dbReference type="PROSITE" id="PS50931"/>
    </source>
</evidence>
<feature type="domain" description="HTH lysR-type" evidence="5">
    <location>
        <begin position="2"/>
        <end position="59"/>
    </location>
</feature>
<proteinExistence type="inferred from homology"/>
<evidence type="ECO:0000256" key="4">
    <source>
        <dbReference type="ARBA" id="ARBA00023163"/>
    </source>
</evidence>
<keyword evidence="3" id="KW-0238">DNA-binding</keyword>
<dbReference type="FunFam" id="1.10.10.10:FF:000001">
    <property type="entry name" value="LysR family transcriptional regulator"/>
    <property type="match status" value="1"/>
</dbReference>
<dbReference type="SUPFAM" id="SSF53850">
    <property type="entry name" value="Periplasmic binding protein-like II"/>
    <property type="match status" value="1"/>
</dbReference>
<evidence type="ECO:0000313" key="7">
    <source>
        <dbReference type="Proteomes" id="UP000305887"/>
    </source>
</evidence>
<name>A0A5C4MU52_9RHOB</name>
<dbReference type="InterPro" id="IPR005119">
    <property type="entry name" value="LysR_subst-bd"/>
</dbReference>
<sequence length="298" mass="32096">MLDLSDLRVFARIADQGSLSAAARALRAPKSSVSRSLARLEDQVGQALVERTGRPARLTDAGRLLLPHALRLLSDAEEAEAALGAFAGAPRGDLRINAPYVFSQYLVAPMLPAFLARHPEVRVILEVTDRQIDIRGEEADVVIRVGRLADSGLIARKLLSIGLWLCASPGYLARAGHPGDPAELEGHALLTWADRPTTWDLRHADGRAARVEVPPRTVVPEPAALRAVLVGGAGIGRLPDFVAREAVARGDLVRLLPEWSGDAIPAHALYPSHRSLSAKVRVFIDALLTHLSMADREP</sequence>
<dbReference type="GO" id="GO:0003700">
    <property type="term" value="F:DNA-binding transcription factor activity"/>
    <property type="evidence" value="ECO:0007669"/>
    <property type="project" value="InterPro"/>
</dbReference>
<dbReference type="InterPro" id="IPR058163">
    <property type="entry name" value="LysR-type_TF_proteobact-type"/>
</dbReference>
<dbReference type="InterPro" id="IPR036390">
    <property type="entry name" value="WH_DNA-bd_sf"/>
</dbReference>
<accession>A0A5C4MU52</accession>
<protein>
    <submittedName>
        <fullName evidence="6">LysR family transcriptional regulator</fullName>
    </submittedName>
</protein>
<keyword evidence="4" id="KW-0804">Transcription</keyword>
<evidence type="ECO:0000256" key="2">
    <source>
        <dbReference type="ARBA" id="ARBA00023015"/>
    </source>
</evidence>
<dbReference type="PROSITE" id="PS50931">
    <property type="entry name" value="HTH_LYSR"/>
    <property type="match status" value="1"/>
</dbReference>
<dbReference type="GO" id="GO:0006351">
    <property type="term" value="P:DNA-templated transcription"/>
    <property type="evidence" value="ECO:0007669"/>
    <property type="project" value="TreeGrafter"/>
</dbReference>
<dbReference type="Proteomes" id="UP000305887">
    <property type="component" value="Unassembled WGS sequence"/>
</dbReference>
<dbReference type="OrthoDB" id="9813056at2"/>
<dbReference type="RefSeq" id="WP_139076829.1">
    <property type="nucleotide sequence ID" value="NZ_VDFU01000011.1"/>
</dbReference>
<keyword evidence="2" id="KW-0805">Transcription regulation</keyword>
<dbReference type="CDD" id="cd08422">
    <property type="entry name" value="PBP2_CrgA_like"/>
    <property type="match status" value="1"/>
</dbReference>
<dbReference type="PANTHER" id="PTHR30537">
    <property type="entry name" value="HTH-TYPE TRANSCRIPTIONAL REGULATOR"/>
    <property type="match status" value="1"/>
</dbReference>
<dbReference type="Gene3D" id="3.40.190.290">
    <property type="match status" value="1"/>
</dbReference>
<evidence type="ECO:0000313" key="6">
    <source>
        <dbReference type="EMBL" id="TNC49437.1"/>
    </source>
</evidence>
<dbReference type="Gene3D" id="1.10.10.10">
    <property type="entry name" value="Winged helix-like DNA-binding domain superfamily/Winged helix DNA-binding domain"/>
    <property type="match status" value="1"/>
</dbReference>
<comment type="similarity">
    <text evidence="1">Belongs to the LysR transcriptional regulatory family.</text>
</comment>
<organism evidence="6 7">
    <name type="scientific">Rubellimicrobium rubrum</name>
    <dbReference type="NCBI Taxonomy" id="2585369"/>
    <lineage>
        <taxon>Bacteria</taxon>
        <taxon>Pseudomonadati</taxon>
        <taxon>Pseudomonadota</taxon>
        <taxon>Alphaproteobacteria</taxon>
        <taxon>Rhodobacterales</taxon>
        <taxon>Roseobacteraceae</taxon>
        <taxon>Rubellimicrobium</taxon>
    </lineage>
</organism>
<gene>
    <name evidence="6" type="ORF">FHG66_11105</name>
</gene>
<dbReference type="GO" id="GO:0043565">
    <property type="term" value="F:sequence-specific DNA binding"/>
    <property type="evidence" value="ECO:0007669"/>
    <property type="project" value="TreeGrafter"/>
</dbReference>
<reference evidence="6 7" key="1">
    <citation type="submission" date="2019-06" db="EMBL/GenBank/DDBJ databases">
        <title>YIM 131921 draft genome.</title>
        <authorList>
            <person name="Jiang L."/>
        </authorList>
    </citation>
    <scope>NUCLEOTIDE SEQUENCE [LARGE SCALE GENOMIC DNA]</scope>
    <source>
        <strain evidence="6 7">YIM 131921</strain>
    </source>
</reference>
<evidence type="ECO:0000256" key="1">
    <source>
        <dbReference type="ARBA" id="ARBA00009437"/>
    </source>
</evidence>